<feature type="transmembrane region" description="Helical" evidence="7">
    <location>
        <begin position="274"/>
        <end position="300"/>
    </location>
</feature>
<dbReference type="PANTHER" id="PTHR43163">
    <property type="entry name" value="DIPEPTIDE TRANSPORT SYSTEM PERMEASE PROTEIN DPPB-RELATED"/>
    <property type="match status" value="1"/>
</dbReference>
<dbReference type="KEGG" id="rei:IE4771_CH03358"/>
<gene>
    <name evidence="9" type="primary">oppB</name>
    <name evidence="9" type="ORF">IE4771_CH03358</name>
</gene>
<dbReference type="RefSeq" id="WP_038690477.1">
    <property type="nucleotide sequence ID" value="NZ_CP006986.1"/>
</dbReference>
<sequence length="307" mass="33534">MIKYALRRLLSTIPVLWIAVTACFFVLRLAPGGPFDGERPLPPVILKNLAVHYNLDKPLIQQYLIYVGDLLRGDLGPSFASEDFTVAQQIMIGLPYTFTIGTAAFLIAIIVGVAVGCLGALYQNKAPDYILGALILVGVVLPNFLIAPILQLIFGIHLAWFPVGGWGDGSIKYLILPIVVLALPHAGRISRITRGSMIEVMNQNFIRTAKAKGIGPRLTVMRHALKPAMMPVVSYLGPAASYLLTGSLVVESIFGLPGIGRYFVNAALNRDYGMVLGTVIFYMVLIVFLNLLVDIAYAWLDPKVRNR</sequence>
<dbReference type="PROSITE" id="PS51257">
    <property type="entry name" value="PROKAR_LIPOPROTEIN"/>
    <property type="match status" value="1"/>
</dbReference>
<keyword evidence="4 7" id="KW-0812">Transmembrane</keyword>
<reference evidence="9 10" key="1">
    <citation type="submission" date="2013-12" db="EMBL/GenBank/DDBJ databases">
        <title>Complete genome sequence of Rhizobium etli bv. mimosae IE4771.</title>
        <authorList>
            <person name="Bustos P."/>
            <person name="Santamaria R.I."/>
            <person name="Lozano L."/>
            <person name="Ormeno-Orrillo E."/>
            <person name="Rogel M.A."/>
            <person name="Romero D."/>
            <person name="Cevallos M.A."/>
            <person name="Martinez-Romero E."/>
            <person name="Gonzalez V."/>
        </authorList>
    </citation>
    <scope>NUCLEOTIDE SEQUENCE [LARGE SCALE GENOMIC DNA]</scope>
    <source>
        <strain evidence="9 10">IE4771</strain>
    </source>
</reference>
<evidence type="ECO:0000256" key="2">
    <source>
        <dbReference type="ARBA" id="ARBA00022448"/>
    </source>
</evidence>
<feature type="transmembrane region" description="Helical" evidence="7">
    <location>
        <begin position="232"/>
        <end position="254"/>
    </location>
</feature>
<dbReference type="PANTHER" id="PTHR43163:SF6">
    <property type="entry name" value="DIPEPTIDE TRANSPORT SYSTEM PERMEASE PROTEIN DPPB-RELATED"/>
    <property type="match status" value="1"/>
</dbReference>
<evidence type="ECO:0000256" key="1">
    <source>
        <dbReference type="ARBA" id="ARBA00004651"/>
    </source>
</evidence>
<comment type="subcellular location">
    <subcellularLocation>
        <location evidence="1 7">Cell membrane</location>
        <topology evidence="1 7">Multi-pass membrane protein</topology>
    </subcellularLocation>
</comment>
<evidence type="ECO:0000256" key="7">
    <source>
        <dbReference type="RuleBase" id="RU363032"/>
    </source>
</evidence>
<evidence type="ECO:0000256" key="3">
    <source>
        <dbReference type="ARBA" id="ARBA00022475"/>
    </source>
</evidence>
<feature type="transmembrane region" description="Helical" evidence="7">
    <location>
        <begin position="129"/>
        <end position="150"/>
    </location>
</feature>
<dbReference type="Proteomes" id="UP000027180">
    <property type="component" value="Chromosome"/>
</dbReference>
<evidence type="ECO:0000256" key="5">
    <source>
        <dbReference type="ARBA" id="ARBA00022989"/>
    </source>
</evidence>
<dbReference type="CDD" id="cd06261">
    <property type="entry name" value="TM_PBP2"/>
    <property type="match status" value="1"/>
</dbReference>
<dbReference type="GO" id="GO:0005886">
    <property type="term" value="C:plasma membrane"/>
    <property type="evidence" value="ECO:0007669"/>
    <property type="project" value="UniProtKB-SubCell"/>
</dbReference>
<feature type="transmembrane region" description="Helical" evidence="7">
    <location>
        <begin position="98"/>
        <end position="122"/>
    </location>
</feature>
<protein>
    <submittedName>
        <fullName evidence="9">Oligopeptide ABC transporter permease protein OppB</fullName>
    </submittedName>
</protein>
<dbReference type="Gene3D" id="1.10.3720.10">
    <property type="entry name" value="MetI-like"/>
    <property type="match status" value="1"/>
</dbReference>
<dbReference type="AlphaFoldDB" id="A0A060I8V9"/>
<evidence type="ECO:0000256" key="6">
    <source>
        <dbReference type="ARBA" id="ARBA00023136"/>
    </source>
</evidence>
<keyword evidence="5 7" id="KW-1133">Transmembrane helix</keyword>
<dbReference type="PROSITE" id="PS50928">
    <property type="entry name" value="ABC_TM1"/>
    <property type="match status" value="1"/>
</dbReference>
<name>A0A060I8V9_RHIET</name>
<evidence type="ECO:0000313" key="9">
    <source>
        <dbReference type="EMBL" id="AIC28440.1"/>
    </source>
</evidence>
<dbReference type="SUPFAM" id="SSF161098">
    <property type="entry name" value="MetI-like"/>
    <property type="match status" value="1"/>
</dbReference>
<evidence type="ECO:0000313" key="10">
    <source>
        <dbReference type="Proteomes" id="UP000027180"/>
    </source>
</evidence>
<keyword evidence="2 7" id="KW-0813">Transport</keyword>
<comment type="similarity">
    <text evidence="7">Belongs to the binding-protein-dependent transport system permease family.</text>
</comment>
<feature type="transmembrane region" description="Helical" evidence="7">
    <location>
        <begin position="170"/>
        <end position="187"/>
    </location>
</feature>
<dbReference type="InterPro" id="IPR035906">
    <property type="entry name" value="MetI-like_sf"/>
</dbReference>
<evidence type="ECO:0000259" key="8">
    <source>
        <dbReference type="PROSITE" id="PS50928"/>
    </source>
</evidence>
<feature type="domain" description="ABC transmembrane type-1" evidence="8">
    <location>
        <begin position="94"/>
        <end position="293"/>
    </location>
</feature>
<proteinExistence type="inferred from homology"/>
<keyword evidence="3" id="KW-1003">Cell membrane</keyword>
<evidence type="ECO:0000256" key="4">
    <source>
        <dbReference type="ARBA" id="ARBA00022692"/>
    </source>
</evidence>
<dbReference type="HOGENOM" id="CLU_036879_0_0_5"/>
<dbReference type="Pfam" id="PF00528">
    <property type="entry name" value="BPD_transp_1"/>
    <property type="match status" value="1"/>
</dbReference>
<keyword evidence="6 7" id="KW-0472">Membrane</keyword>
<feature type="transmembrane region" description="Helical" evidence="7">
    <location>
        <begin position="12"/>
        <end position="30"/>
    </location>
</feature>
<accession>A0A060I8V9</accession>
<dbReference type="OrthoDB" id="9805855at2"/>
<dbReference type="InterPro" id="IPR000515">
    <property type="entry name" value="MetI-like"/>
</dbReference>
<organism evidence="9 10">
    <name type="scientific">Rhizobium etli bv. mimosae str. IE4771</name>
    <dbReference type="NCBI Taxonomy" id="1432050"/>
    <lineage>
        <taxon>Bacteria</taxon>
        <taxon>Pseudomonadati</taxon>
        <taxon>Pseudomonadota</taxon>
        <taxon>Alphaproteobacteria</taxon>
        <taxon>Hyphomicrobiales</taxon>
        <taxon>Rhizobiaceae</taxon>
        <taxon>Rhizobium/Agrobacterium group</taxon>
        <taxon>Rhizobium</taxon>
    </lineage>
</organism>
<dbReference type="EMBL" id="CP006986">
    <property type="protein sequence ID" value="AIC28440.1"/>
    <property type="molecule type" value="Genomic_DNA"/>
</dbReference>
<dbReference type="GO" id="GO:0055085">
    <property type="term" value="P:transmembrane transport"/>
    <property type="evidence" value="ECO:0007669"/>
    <property type="project" value="InterPro"/>
</dbReference>